<dbReference type="RefSeq" id="WP_010922083.1">
    <property type="nucleotide sequence ID" value="NC_004070.1"/>
</dbReference>
<gene>
    <name evidence="1" type="ordered locus">SpyM3_1222</name>
</gene>
<evidence type="ECO:0000313" key="2">
    <source>
        <dbReference type="Proteomes" id="UP000000564"/>
    </source>
</evidence>
<dbReference type="KEGG" id="spg:SpyM3_1222"/>
<dbReference type="EMBL" id="AE014074">
    <property type="protein sequence ID" value="AAM79829.1"/>
    <property type="molecule type" value="Genomic_DNA"/>
</dbReference>
<proteinExistence type="predicted"/>
<dbReference type="Pfam" id="PF11114">
    <property type="entry name" value="Minor_capsid_2"/>
    <property type="match status" value="1"/>
</dbReference>
<reference evidence="1 2" key="1">
    <citation type="journal article" date="2002" name="Proc. Natl. Acad. Sci. U.S.A.">
        <title>Genome sequence of a serotype M3 strain of group A Streptococcus: phage-encoded toxins, the high-virulence phenotype, and clone emergence.</title>
        <authorList>
            <person name="Beres S.B."/>
            <person name="Sylva G.L."/>
            <person name="Barbian K.D."/>
            <person name="Lei B."/>
            <person name="Hoff J.S."/>
            <person name="Mammarella N.D."/>
            <person name="Liu M.Y."/>
            <person name="Smoot J.C."/>
            <person name="Porcella S.F."/>
            <person name="Parkins L.D."/>
            <person name="Campbell D.S."/>
            <person name="Smith T.M."/>
            <person name="McCormick J.K."/>
            <person name="Leung D.Y."/>
            <person name="Schlievert P.M."/>
            <person name="Musser J.M."/>
        </authorList>
    </citation>
    <scope>NUCLEOTIDE SEQUENCE [LARGE SCALE GENOMIC DNA]</scope>
    <source>
        <strain evidence="2">ATCC BAA-595 / MGAS315</strain>
    </source>
</reference>
<dbReference type="InterPro" id="IPR021080">
    <property type="entry name" value="Minor_capsid_protein"/>
</dbReference>
<dbReference type="Proteomes" id="UP000000564">
    <property type="component" value="Chromosome"/>
</dbReference>
<evidence type="ECO:0000313" key="1">
    <source>
        <dbReference type="EMBL" id="AAM79829.1"/>
    </source>
</evidence>
<accession>A0A0H2UVE3</accession>
<dbReference type="AlphaFoldDB" id="A0A0H2UVE3"/>
<name>A0A0H2UVE3_STRP3</name>
<organism evidence="1 2">
    <name type="scientific">Streptococcus pyogenes serotype M3 (strain ATCC BAA-595 / MGAS315)</name>
    <dbReference type="NCBI Taxonomy" id="198466"/>
    <lineage>
        <taxon>Bacteria</taxon>
        <taxon>Bacillati</taxon>
        <taxon>Bacillota</taxon>
        <taxon>Bacilli</taxon>
        <taxon>Lactobacillales</taxon>
        <taxon>Streptococcaceae</taxon>
        <taxon>Streptococcus</taxon>
    </lineage>
</organism>
<protein>
    <submittedName>
        <fullName evidence="1">Putative minor capsid protein-phage-associated</fullName>
    </submittedName>
</protein>
<dbReference type="HOGENOM" id="CLU_122298_3_0_9"/>
<sequence length="118" mass="13148">MAKVVVELGGIKRKVSPQALAKGKLIMNNQVMMSMNPYVPYRDGALRGSSRANSVGVTWSGPHARAQFYGGAYNKYKSFKFKKYTTPGTGKRWDKRALANATIVKDWEKSLLRGMGFK</sequence>